<protein>
    <submittedName>
        <fullName evidence="2">Uncharacterized protein</fullName>
    </submittedName>
</protein>
<evidence type="ECO:0000313" key="3">
    <source>
        <dbReference type="Proteomes" id="UP000265515"/>
    </source>
</evidence>
<name>A0A388KSE2_CHABU</name>
<feature type="coiled-coil region" evidence="1">
    <location>
        <begin position="148"/>
        <end position="253"/>
    </location>
</feature>
<comment type="caution">
    <text evidence="2">The sequence shown here is derived from an EMBL/GenBank/DDBJ whole genome shotgun (WGS) entry which is preliminary data.</text>
</comment>
<dbReference type="AlphaFoldDB" id="A0A388KSE2"/>
<dbReference type="EMBL" id="BFEA01000174">
    <property type="protein sequence ID" value="GBG72932.1"/>
    <property type="molecule type" value="Genomic_DNA"/>
</dbReference>
<proteinExistence type="predicted"/>
<dbReference type="Proteomes" id="UP000265515">
    <property type="component" value="Unassembled WGS sequence"/>
</dbReference>
<keyword evidence="1" id="KW-0175">Coiled coil</keyword>
<reference evidence="2 3" key="1">
    <citation type="journal article" date="2018" name="Cell">
        <title>The Chara Genome: Secondary Complexity and Implications for Plant Terrestrialization.</title>
        <authorList>
            <person name="Nishiyama T."/>
            <person name="Sakayama H."/>
            <person name="Vries J.D."/>
            <person name="Buschmann H."/>
            <person name="Saint-Marcoux D."/>
            <person name="Ullrich K.K."/>
            <person name="Haas F.B."/>
            <person name="Vanderstraeten L."/>
            <person name="Becker D."/>
            <person name="Lang D."/>
            <person name="Vosolsobe S."/>
            <person name="Rombauts S."/>
            <person name="Wilhelmsson P.K.I."/>
            <person name="Janitza P."/>
            <person name="Kern R."/>
            <person name="Heyl A."/>
            <person name="Rumpler F."/>
            <person name="Villalobos L.I.A.C."/>
            <person name="Clay J.M."/>
            <person name="Skokan R."/>
            <person name="Toyoda A."/>
            <person name="Suzuki Y."/>
            <person name="Kagoshima H."/>
            <person name="Schijlen E."/>
            <person name="Tajeshwar N."/>
            <person name="Catarino B."/>
            <person name="Hetherington A.J."/>
            <person name="Saltykova A."/>
            <person name="Bonnot C."/>
            <person name="Breuninger H."/>
            <person name="Symeonidi A."/>
            <person name="Radhakrishnan G.V."/>
            <person name="Van Nieuwerburgh F."/>
            <person name="Deforce D."/>
            <person name="Chang C."/>
            <person name="Karol K.G."/>
            <person name="Hedrich R."/>
            <person name="Ulvskov P."/>
            <person name="Glockner G."/>
            <person name="Delwiche C.F."/>
            <person name="Petrasek J."/>
            <person name="Van de Peer Y."/>
            <person name="Friml J."/>
            <person name="Beilby M."/>
            <person name="Dolan L."/>
            <person name="Kohara Y."/>
            <person name="Sugano S."/>
            <person name="Fujiyama A."/>
            <person name="Delaux P.-M."/>
            <person name="Quint M."/>
            <person name="TheiBen G."/>
            <person name="Hagemann M."/>
            <person name="Harholt J."/>
            <person name="Dunand C."/>
            <person name="Zachgo S."/>
            <person name="Langdale J."/>
            <person name="Maumus F."/>
            <person name="Straeten D.V.D."/>
            <person name="Gould S.B."/>
            <person name="Rensing S.A."/>
        </authorList>
    </citation>
    <scope>NUCLEOTIDE SEQUENCE [LARGE SCALE GENOMIC DNA]</scope>
    <source>
        <strain evidence="2 3">S276</strain>
    </source>
</reference>
<dbReference type="Gramene" id="GBG72932">
    <property type="protein sequence ID" value="GBG72932"/>
    <property type="gene ID" value="CBR_g12654"/>
</dbReference>
<keyword evidence="3" id="KW-1185">Reference proteome</keyword>
<sequence>MGKEEIAQIEKKKKGWRDYMIRMLQDDDLPVNSSWDVRFERVFLSELVVSTKHSSNLQKMMGLHEMLDEKCTRLFEEYAEVARKLRKMEGGDEMREIEEDLDVVGRGFQAELKGSTELFPQGFLNYIPGFLKEISRLRKKEEDRDVQVTKLTESLEGMRKEVEELKRGKEEPQKQVNTLETSLTLKSKELEDEVAEREKVEKKVEDLCYEVSVQGLDLDDEIKEREKMGQVWEKRWEEILRELEELKSSHQEEGKETAKVVE</sequence>
<organism evidence="2 3">
    <name type="scientific">Chara braunii</name>
    <name type="common">Braun's stonewort</name>
    <dbReference type="NCBI Taxonomy" id="69332"/>
    <lineage>
        <taxon>Eukaryota</taxon>
        <taxon>Viridiplantae</taxon>
        <taxon>Streptophyta</taxon>
        <taxon>Charophyceae</taxon>
        <taxon>Charales</taxon>
        <taxon>Characeae</taxon>
        <taxon>Chara</taxon>
    </lineage>
</organism>
<evidence type="ECO:0000256" key="1">
    <source>
        <dbReference type="SAM" id="Coils"/>
    </source>
</evidence>
<accession>A0A388KSE2</accession>
<evidence type="ECO:0000313" key="2">
    <source>
        <dbReference type="EMBL" id="GBG72932.1"/>
    </source>
</evidence>
<gene>
    <name evidence="2" type="ORF">CBR_g12654</name>
</gene>